<keyword evidence="5" id="KW-1185">Reference proteome</keyword>
<dbReference type="RefSeq" id="WP_182774785.1">
    <property type="nucleotide sequence ID" value="NZ_BAAAHW010000002.1"/>
</dbReference>
<comment type="caution">
    <text evidence="4">The sequence shown here is derived from an EMBL/GenBank/DDBJ whole genome shotgun (WGS) entry which is preliminary data.</text>
</comment>
<gene>
    <name evidence="4" type="ORF">HDA42_000747</name>
</gene>
<evidence type="ECO:0000256" key="2">
    <source>
        <dbReference type="SAM" id="Phobius"/>
    </source>
</evidence>
<feature type="compositionally biased region" description="Low complexity" evidence="1">
    <location>
        <begin position="376"/>
        <end position="406"/>
    </location>
</feature>
<organism evidence="4 5">
    <name type="scientific">Streptomyces murinus</name>
    <dbReference type="NCBI Taxonomy" id="33900"/>
    <lineage>
        <taxon>Bacteria</taxon>
        <taxon>Bacillati</taxon>
        <taxon>Actinomycetota</taxon>
        <taxon>Actinomycetes</taxon>
        <taxon>Kitasatosporales</taxon>
        <taxon>Streptomycetaceae</taxon>
        <taxon>Streptomyces</taxon>
    </lineage>
</organism>
<name>A0A7W3RJV6_STRMR</name>
<keyword evidence="2" id="KW-0472">Membrane</keyword>
<sequence length="436" mass="43096">MPFSSPGPRAVRQTAGAFGAVALIALCAAPAVAADGPATGLALGTIAPFDKVKPGSELPLSPTFTNTGTAALDKVWLSYSVTRGLAQTAVPSNCLSYTVGSADEEPGHAQLVCEFDQPVQTGVVYAPERPLTLKALDRALYEHVQVTVDSSAPVPDDGAAAPVHGTAAALKLVERPDEKTPPAGAASSADVAVNVVNTADFQVGGAQLKGKVGDTVTLRVKFANAGPAWVLPQPGQRAAHVLVTLPEGTSAVRTDTLCTNTGAESYACGTGTPWVNEHESRTYTFKVKLDKAVPGARGYVELGSEARPFDHVKKNDTARITLAVSGVTDTTGGGSTGDGGSKGGGDSTGGTGSTTSTGGTGTGTDGGTTTTGGTTGTTSGTGTTGDLTTGGSDSTGGNLAATGAGPALPLAGAAAVAVVVGAGVVVAARRRGGRED</sequence>
<dbReference type="Proteomes" id="UP000577386">
    <property type="component" value="Unassembled WGS sequence"/>
</dbReference>
<keyword evidence="2" id="KW-1133">Transmembrane helix</keyword>
<accession>A0A7W3RJV6</accession>
<feature type="compositionally biased region" description="Gly residues" evidence="1">
    <location>
        <begin position="331"/>
        <end position="375"/>
    </location>
</feature>
<protein>
    <recommendedName>
        <fullName evidence="6">Gram-positive cocci surface proteins LPxTG domain-containing protein</fullName>
    </recommendedName>
</protein>
<feature type="chain" id="PRO_5031561528" description="Gram-positive cocci surface proteins LPxTG domain-containing protein" evidence="3">
    <location>
        <begin position="34"/>
        <end position="436"/>
    </location>
</feature>
<evidence type="ECO:0000313" key="5">
    <source>
        <dbReference type="Proteomes" id="UP000577386"/>
    </source>
</evidence>
<reference evidence="4 5" key="1">
    <citation type="submission" date="2020-08" db="EMBL/GenBank/DDBJ databases">
        <title>Sequencing the genomes of 1000 actinobacteria strains.</title>
        <authorList>
            <person name="Klenk H.-P."/>
        </authorList>
    </citation>
    <scope>NUCLEOTIDE SEQUENCE [LARGE SCALE GENOMIC DNA]</scope>
    <source>
        <strain evidence="4 5">DSM 41827</strain>
    </source>
</reference>
<dbReference type="EMBL" id="JACJIJ010000002">
    <property type="protein sequence ID" value="MBA9051569.1"/>
    <property type="molecule type" value="Genomic_DNA"/>
</dbReference>
<feature type="signal peptide" evidence="3">
    <location>
        <begin position="1"/>
        <end position="33"/>
    </location>
</feature>
<keyword evidence="2" id="KW-0812">Transmembrane</keyword>
<keyword evidence="3" id="KW-0732">Signal</keyword>
<proteinExistence type="predicted"/>
<evidence type="ECO:0000313" key="4">
    <source>
        <dbReference type="EMBL" id="MBA9051569.1"/>
    </source>
</evidence>
<evidence type="ECO:0000256" key="3">
    <source>
        <dbReference type="SAM" id="SignalP"/>
    </source>
</evidence>
<dbReference type="GeneID" id="93979284"/>
<evidence type="ECO:0008006" key="6">
    <source>
        <dbReference type="Google" id="ProtNLM"/>
    </source>
</evidence>
<feature type="transmembrane region" description="Helical" evidence="2">
    <location>
        <begin position="407"/>
        <end position="428"/>
    </location>
</feature>
<evidence type="ECO:0000256" key="1">
    <source>
        <dbReference type="SAM" id="MobiDB-lite"/>
    </source>
</evidence>
<feature type="region of interest" description="Disordered" evidence="1">
    <location>
        <begin position="325"/>
        <end position="406"/>
    </location>
</feature>
<dbReference type="AlphaFoldDB" id="A0A7W3RJV6"/>